<reference evidence="2 3" key="1">
    <citation type="submission" date="2024-09" db="EMBL/GenBank/DDBJ databases">
        <authorList>
            <person name="Sun Q."/>
            <person name="Mori K."/>
        </authorList>
    </citation>
    <scope>NUCLEOTIDE SEQUENCE [LARGE SCALE GENOMIC DNA]</scope>
    <source>
        <strain evidence="2 3">CGMCC 1.15906</strain>
    </source>
</reference>
<dbReference type="RefSeq" id="WP_380043164.1">
    <property type="nucleotide sequence ID" value="NZ_JBHLTC010000001.1"/>
</dbReference>
<dbReference type="InterPro" id="IPR037401">
    <property type="entry name" value="SnoaL-like"/>
</dbReference>
<evidence type="ECO:0000313" key="3">
    <source>
        <dbReference type="Proteomes" id="UP001589890"/>
    </source>
</evidence>
<dbReference type="Gene3D" id="3.10.450.50">
    <property type="match status" value="1"/>
</dbReference>
<proteinExistence type="predicted"/>
<organism evidence="2 3">
    <name type="scientific">Kribbella deserti</name>
    <dbReference type="NCBI Taxonomy" id="1926257"/>
    <lineage>
        <taxon>Bacteria</taxon>
        <taxon>Bacillati</taxon>
        <taxon>Actinomycetota</taxon>
        <taxon>Actinomycetes</taxon>
        <taxon>Propionibacteriales</taxon>
        <taxon>Kribbellaceae</taxon>
        <taxon>Kribbella</taxon>
    </lineage>
</organism>
<dbReference type="Proteomes" id="UP001589890">
    <property type="component" value="Unassembled WGS sequence"/>
</dbReference>
<accession>A0ABV6QCX8</accession>
<dbReference type="InterPro" id="IPR032710">
    <property type="entry name" value="NTF2-like_dom_sf"/>
</dbReference>
<name>A0ABV6QCX8_9ACTN</name>
<dbReference type="EMBL" id="JBHLTC010000001">
    <property type="protein sequence ID" value="MFC0622485.1"/>
    <property type="molecule type" value="Genomic_DNA"/>
</dbReference>
<protein>
    <submittedName>
        <fullName evidence="2">Nuclear transport factor 2 family protein</fullName>
    </submittedName>
</protein>
<feature type="domain" description="SnoaL-like" evidence="1">
    <location>
        <begin position="9"/>
        <end position="113"/>
    </location>
</feature>
<sequence>MNNAVAVATEYFDALAAKDYAKVAGFFADDLVWHQPGANQFSGTHQGADAVNAMIGAMMGVSQGTFALSVRAPLMANGDLVAASVRFTGQRDGATLNGDGIDLLRIADGKIVEAWLFTEDQDAENAFWG</sequence>
<dbReference type="SUPFAM" id="SSF54427">
    <property type="entry name" value="NTF2-like"/>
    <property type="match status" value="1"/>
</dbReference>
<evidence type="ECO:0000259" key="1">
    <source>
        <dbReference type="Pfam" id="PF12680"/>
    </source>
</evidence>
<dbReference type="CDD" id="cd00531">
    <property type="entry name" value="NTF2_like"/>
    <property type="match status" value="1"/>
</dbReference>
<gene>
    <name evidence="2" type="ORF">ACFFGN_00310</name>
</gene>
<comment type="caution">
    <text evidence="2">The sequence shown here is derived from an EMBL/GenBank/DDBJ whole genome shotgun (WGS) entry which is preliminary data.</text>
</comment>
<evidence type="ECO:0000313" key="2">
    <source>
        <dbReference type="EMBL" id="MFC0622485.1"/>
    </source>
</evidence>
<dbReference type="Pfam" id="PF12680">
    <property type="entry name" value="SnoaL_2"/>
    <property type="match status" value="1"/>
</dbReference>
<keyword evidence="3" id="KW-1185">Reference proteome</keyword>